<dbReference type="Proteomes" id="UP001526143">
    <property type="component" value="Unassembled WGS sequence"/>
</dbReference>
<protein>
    <submittedName>
        <fullName evidence="1">Uncharacterized protein</fullName>
    </submittedName>
</protein>
<evidence type="ECO:0000313" key="2">
    <source>
        <dbReference type="Proteomes" id="UP001526143"/>
    </source>
</evidence>
<name>A0ABT3AYN6_9CYAN</name>
<organism evidence="1 2">
    <name type="scientific">Plectonema radiosum NIES-515</name>
    <dbReference type="NCBI Taxonomy" id="2986073"/>
    <lineage>
        <taxon>Bacteria</taxon>
        <taxon>Bacillati</taxon>
        <taxon>Cyanobacteriota</taxon>
        <taxon>Cyanophyceae</taxon>
        <taxon>Oscillatoriophycideae</taxon>
        <taxon>Oscillatoriales</taxon>
        <taxon>Microcoleaceae</taxon>
        <taxon>Plectonema</taxon>
    </lineage>
</organism>
<evidence type="ECO:0000313" key="1">
    <source>
        <dbReference type="EMBL" id="MCV3214243.1"/>
    </source>
</evidence>
<comment type="caution">
    <text evidence="1">The sequence shown here is derived from an EMBL/GenBank/DDBJ whole genome shotgun (WGS) entry which is preliminary data.</text>
</comment>
<dbReference type="RefSeq" id="WP_263745811.1">
    <property type="nucleotide sequence ID" value="NZ_JAOWRF010000178.1"/>
</dbReference>
<dbReference type="EMBL" id="JAOWRF010000178">
    <property type="protein sequence ID" value="MCV3214243.1"/>
    <property type="molecule type" value="Genomic_DNA"/>
</dbReference>
<sequence length="115" mass="13257">MVKITLEVSEELSEQLTQLGDRLPELLALSLEQPPLPTRVYQYILDFLVSKPTLEQILAFHPTAEMQQRMQTLLHLSKVGELNPTEQKELDEYERIEHLIVMLKTGNLPHLTTNP</sequence>
<reference evidence="1 2" key="1">
    <citation type="submission" date="2022-10" db="EMBL/GenBank/DDBJ databases">
        <title>Identification of biosynthetic pathway for the production of the potent trypsin inhibitor radiosumin.</title>
        <authorList>
            <person name="Fewer D.P."/>
            <person name="Delbaje E."/>
            <person name="Ouyang X."/>
            <person name="Agostino P.D."/>
            <person name="Wahlsten M."/>
            <person name="Jokela J."/>
            <person name="Permi P."/>
            <person name="Haapaniemi E."/>
            <person name="Koistinen H."/>
        </authorList>
    </citation>
    <scope>NUCLEOTIDE SEQUENCE [LARGE SCALE GENOMIC DNA]</scope>
    <source>
        <strain evidence="1 2">NIES-515</strain>
    </source>
</reference>
<gene>
    <name evidence="1" type="ORF">OGM63_12095</name>
</gene>
<accession>A0ABT3AYN6</accession>
<proteinExistence type="predicted"/>
<keyword evidence="2" id="KW-1185">Reference proteome</keyword>